<evidence type="ECO:0000313" key="2">
    <source>
        <dbReference type="Proteomes" id="UP001157502"/>
    </source>
</evidence>
<keyword evidence="2" id="KW-1185">Reference proteome</keyword>
<reference evidence="1" key="1">
    <citation type="submission" date="2021-05" db="EMBL/GenBank/DDBJ databases">
        <authorList>
            <person name="Pan Q."/>
            <person name="Jouanno E."/>
            <person name="Zahm M."/>
            <person name="Klopp C."/>
            <person name="Cabau C."/>
            <person name="Louis A."/>
            <person name="Berthelot C."/>
            <person name="Parey E."/>
            <person name="Roest Crollius H."/>
            <person name="Montfort J."/>
            <person name="Robinson-Rechavi M."/>
            <person name="Bouchez O."/>
            <person name="Lampietro C."/>
            <person name="Lopez Roques C."/>
            <person name="Donnadieu C."/>
            <person name="Postlethwait J."/>
            <person name="Bobe J."/>
            <person name="Dillon D."/>
            <person name="Chandos A."/>
            <person name="von Hippel F."/>
            <person name="Guiguen Y."/>
        </authorList>
    </citation>
    <scope>NUCLEOTIDE SEQUENCE</scope>
    <source>
        <strain evidence="1">YG-Jan2019</strain>
    </source>
</reference>
<accession>A0ACC2F1V7</accession>
<name>A0ACC2F1V7_DALPE</name>
<protein>
    <submittedName>
        <fullName evidence="1">Uncharacterized protein</fullName>
    </submittedName>
</protein>
<dbReference type="Proteomes" id="UP001157502">
    <property type="component" value="Chromosome 36"/>
</dbReference>
<proteinExistence type="predicted"/>
<comment type="caution">
    <text evidence="1">The sequence shown here is derived from an EMBL/GenBank/DDBJ whole genome shotgun (WGS) entry which is preliminary data.</text>
</comment>
<organism evidence="1 2">
    <name type="scientific">Dallia pectoralis</name>
    <name type="common">Alaska blackfish</name>
    <dbReference type="NCBI Taxonomy" id="75939"/>
    <lineage>
        <taxon>Eukaryota</taxon>
        <taxon>Metazoa</taxon>
        <taxon>Chordata</taxon>
        <taxon>Craniata</taxon>
        <taxon>Vertebrata</taxon>
        <taxon>Euteleostomi</taxon>
        <taxon>Actinopterygii</taxon>
        <taxon>Neopterygii</taxon>
        <taxon>Teleostei</taxon>
        <taxon>Protacanthopterygii</taxon>
        <taxon>Esociformes</taxon>
        <taxon>Umbridae</taxon>
        <taxon>Dallia</taxon>
    </lineage>
</organism>
<evidence type="ECO:0000313" key="1">
    <source>
        <dbReference type="EMBL" id="KAJ7985299.1"/>
    </source>
</evidence>
<dbReference type="EMBL" id="CM055763">
    <property type="protein sequence ID" value="KAJ7985299.1"/>
    <property type="molecule type" value="Genomic_DNA"/>
</dbReference>
<sequence length="197" mass="22315">MPQGSCVENQHTGGDVTCPEHNRSTRSEVKDPVEQDWVHLHRANVRIKKVIFLFHHFYVEIPSTKEKGVLSFDVSSLATDVNASVRNISYWSIGRRACLWLVRSQAPRLHMSATLSKPEEVATSASWSIFVRRGELMFSSASLENNAQWHMTTLALAGLKRAARSRSKTTSRTWSPIGEEKLKDHPCTFISVLITRR</sequence>
<gene>
    <name evidence="1" type="ORF">DPEC_G00350640</name>
</gene>